<accession>A0A5J9SZY1</accession>
<evidence type="ECO:0008006" key="3">
    <source>
        <dbReference type="Google" id="ProtNLM"/>
    </source>
</evidence>
<feature type="non-terminal residue" evidence="1">
    <location>
        <position position="1"/>
    </location>
</feature>
<gene>
    <name evidence="1" type="ORF">EJB05_47789</name>
</gene>
<keyword evidence="2" id="KW-1185">Reference proteome</keyword>
<dbReference type="EMBL" id="RWGY01000051">
    <property type="protein sequence ID" value="TVU04659.1"/>
    <property type="molecule type" value="Genomic_DNA"/>
</dbReference>
<comment type="caution">
    <text evidence="1">The sequence shown here is derived from an EMBL/GenBank/DDBJ whole genome shotgun (WGS) entry which is preliminary data.</text>
</comment>
<reference evidence="1 2" key="1">
    <citation type="journal article" date="2019" name="Sci. Rep.">
        <title>A high-quality genome of Eragrostis curvula grass provides insights into Poaceae evolution and supports new strategies to enhance forage quality.</title>
        <authorList>
            <person name="Carballo J."/>
            <person name="Santos B.A.C.M."/>
            <person name="Zappacosta D."/>
            <person name="Garbus I."/>
            <person name="Selva J.P."/>
            <person name="Gallo C.A."/>
            <person name="Diaz A."/>
            <person name="Albertini E."/>
            <person name="Caccamo M."/>
            <person name="Echenique V."/>
        </authorList>
    </citation>
    <scope>NUCLEOTIDE SEQUENCE [LARGE SCALE GENOMIC DNA]</scope>
    <source>
        <strain evidence="2">cv. Victoria</strain>
        <tissue evidence="1">Leaf</tissue>
    </source>
</reference>
<proteinExistence type="predicted"/>
<dbReference type="Gramene" id="TVU04659">
    <property type="protein sequence ID" value="TVU04659"/>
    <property type="gene ID" value="EJB05_47789"/>
</dbReference>
<dbReference type="Proteomes" id="UP000324897">
    <property type="component" value="Unassembled WGS sequence"/>
</dbReference>
<dbReference type="AlphaFoldDB" id="A0A5J9SZY1"/>
<evidence type="ECO:0000313" key="2">
    <source>
        <dbReference type="Proteomes" id="UP000324897"/>
    </source>
</evidence>
<evidence type="ECO:0000313" key="1">
    <source>
        <dbReference type="EMBL" id="TVU04659.1"/>
    </source>
</evidence>
<name>A0A5J9SZY1_9POAL</name>
<sequence length="68" mass="7692">MVFAVTKGDEVAEVLEGGMVRRLFSQRFFDASSGTRGHYLDVEGKTEDMLLLVSVSEDERRIVSVRRL</sequence>
<dbReference type="OrthoDB" id="684027at2759"/>
<protein>
    <recommendedName>
        <fullName evidence="3">DUF4258 domain-containing protein</fullName>
    </recommendedName>
</protein>
<organism evidence="1 2">
    <name type="scientific">Eragrostis curvula</name>
    <name type="common">weeping love grass</name>
    <dbReference type="NCBI Taxonomy" id="38414"/>
    <lineage>
        <taxon>Eukaryota</taxon>
        <taxon>Viridiplantae</taxon>
        <taxon>Streptophyta</taxon>
        <taxon>Embryophyta</taxon>
        <taxon>Tracheophyta</taxon>
        <taxon>Spermatophyta</taxon>
        <taxon>Magnoliopsida</taxon>
        <taxon>Liliopsida</taxon>
        <taxon>Poales</taxon>
        <taxon>Poaceae</taxon>
        <taxon>PACMAD clade</taxon>
        <taxon>Chloridoideae</taxon>
        <taxon>Eragrostideae</taxon>
        <taxon>Eragrostidinae</taxon>
        <taxon>Eragrostis</taxon>
    </lineage>
</organism>